<protein>
    <submittedName>
        <fullName evidence="1">Uncharacterized protein</fullName>
    </submittedName>
</protein>
<evidence type="ECO:0000313" key="1">
    <source>
        <dbReference type="EMBL" id="EYC12058.1"/>
    </source>
</evidence>
<evidence type="ECO:0000313" key="2">
    <source>
        <dbReference type="Proteomes" id="UP000024635"/>
    </source>
</evidence>
<dbReference type="AlphaFoldDB" id="A0A016UBV5"/>
<organism evidence="1 2">
    <name type="scientific">Ancylostoma ceylanicum</name>
    <dbReference type="NCBI Taxonomy" id="53326"/>
    <lineage>
        <taxon>Eukaryota</taxon>
        <taxon>Metazoa</taxon>
        <taxon>Ecdysozoa</taxon>
        <taxon>Nematoda</taxon>
        <taxon>Chromadorea</taxon>
        <taxon>Rhabditida</taxon>
        <taxon>Rhabditina</taxon>
        <taxon>Rhabditomorpha</taxon>
        <taxon>Strongyloidea</taxon>
        <taxon>Ancylostomatidae</taxon>
        <taxon>Ancylostomatinae</taxon>
        <taxon>Ancylostoma</taxon>
    </lineage>
</organism>
<proteinExistence type="predicted"/>
<reference evidence="2" key="1">
    <citation type="journal article" date="2015" name="Nat. Genet.">
        <title>The genome and transcriptome of the zoonotic hookworm Ancylostoma ceylanicum identify infection-specific gene families.</title>
        <authorList>
            <person name="Schwarz E.M."/>
            <person name="Hu Y."/>
            <person name="Antoshechkin I."/>
            <person name="Miller M.M."/>
            <person name="Sternberg P.W."/>
            <person name="Aroian R.V."/>
        </authorList>
    </citation>
    <scope>NUCLEOTIDE SEQUENCE</scope>
    <source>
        <strain evidence="2">HY135</strain>
    </source>
</reference>
<gene>
    <name evidence="1" type="primary">Acey_s0048.g1588</name>
    <name evidence="1" type="ORF">Y032_0048g1588</name>
</gene>
<accession>A0A016UBV5</accession>
<dbReference type="Proteomes" id="UP000024635">
    <property type="component" value="Unassembled WGS sequence"/>
</dbReference>
<sequence length="83" mass="9763">MQNVRLRLENNSVNISRFPTLFEENEFPYENHIPAGKAMKRSLFLVEVPNCKVNISPQWFQLPRKCQCFVEACNGHAVRRPHH</sequence>
<dbReference type="EMBL" id="JARK01001384">
    <property type="protein sequence ID" value="EYC12058.1"/>
    <property type="molecule type" value="Genomic_DNA"/>
</dbReference>
<name>A0A016UBV5_9BILA</name>
<comment type="caution">
    <text evidence="1">The sequence shown here is derived from an EMBL/GenBank/DDBJ whole genome shotgun (WGS) entry which is preliminary data.</text>
</comment>
<keyword evidence="2" id="KW-1185">Reference proteome</keyword>